<dbReference type="InterPro" id="IPR003735">
    <property type="entry name" value="Metal_Tscrpt_repr"/>
</dbReference>
<dbReference type="CDD" id="cd10148">
    <property type="entry name" value="CsoR-like_DUF156"/>
    <property type="match status" value="1"/>
</dbReference>
<comment type="caution">
    <text evidence="3">The sequence shown here is derived from an EMBL/GenBank/DDBJ whole genome shotgun (WGS) entry which is preliminary data.</text>
</comment>
<dbReference type="EMBL" id="JAFVMG010000010">
    <property type="protein sequence ID" value="MBO1328787.1"/>
    <property type="molecule type" value="Genomic_DNA"/>
</dbReference>
<protein>
    <submittedName>
        <fullName evidence="3">Metal-sensitive transcriptional regulator</fullName>
    </submittedName>
</protein>
<dbReference type="Gene3D" id="1.20.58.1000">
    <property type="entry name" value="Metal-sensitive repressor, helix protomer"/>
    <property type="match status" value="1"/>
</dbReference>
<evidence type="ECO:0000313" key="4">
    <source>
        <dbReference type="Proteomes" id="UP000664399"/>
    </source>
</evidence>
<dbReference type="InterPro" id="IPR038390">
    <property type="entry name" value="Metal_Tscrpt_repr_sf"/>
</dbReference>
<gene>
    <name evidence="3" type="ORF">J2D75_09910</name>
</gene>
<sequence length="118" mass="12824">MNAQQPGTTTQPDTGGCATCSTPDQAASRQVVQPDKTALINRLRRIEGQIGGIAGMVREDRYCVDILTQLSAVRSAIDSLSIRLLESHARGCVRRAVQDNGGDETLEELMGIIRKMIR</sequence>
<organism evidence="3 4">
    <name type="scientific">Acetobacter suratthaniensis</name>
    <dbReference type="NCBI Taxonomy" id="1502841"/>
    <lineage>
        <taxon>Bacteria</taxon>
        <taxon>Pseudomonadati</taxon>
        <taxon>Pseudomonadota</taxon>
        <taxon>Alphaproteobacteria</taxon>
        <taxon>Acetobacterales</taxon>
        <taxon>Acetobacteraceae</taxon>
        <taxon>Acetobacter</taxon>
    </lineage>
</organism>
<dbReference type="Pfam" id="PF02583">
    <property type="entry name" value="Trns_repr_metal"/>
    <property type="match status" value="1"/>
</dbReference>
<feature type="region of interest" description="Disordered" evidence="2">
    <location>
        <begin position="1"/>
        <end position="32"/>
    </location>
</feature>
<evidence type="ECO:0000256" key="2">
    <source>
        <dbReference type="SAM" id="MobiDB-lite"/>
    </source>
</evidence>
<accession>A0ABS3LN33</accession>
<evidence type="ECO:0000256" key="1">
    <source>
        <dbReference type="ARBA" id="ARBA00005260"/>
    </source>
</evidence>
<name>A0ABS3LN33_9PROT</name>
<dbReference type="Proteomes" id="UP000664399">
    <property type="component" value="Unassembled WGS sequence"/>
</dbReference>
<dbReference type="PANTHER" id="PTHR33677:SF3">
    <property type="entry name" value="COPPER-SENSING TRANSCRIPTIONAL REPRESSOR RICR"/>
    <property type="match status" value="1"/>
</dbReference>
<reference evidence="3 4" key="1">
    <citation type="submission" date="2021-03" db="EMBL/GenBank/DDBJ databases">
        <title>The complete genome sequence of Acetobacter suratthaniensis TBRC 1719.</title>
        <authorList>
            <person name="Charoenyingcharoen P."/>
            <person name="Yukphan P."/>
        </authorList>
    </citation>
    <scope>NUCLEOTIDE SEQUENCE [LARGE SCALE GENOMIC DNA]</scope>
    <source>
        <strain evidence="3 4">TBRC 1719</strain>
    </source>
</reference>
<evidence type="ECO:0000313" key="3">
    <source>
        <dbReference type="EMBL" id="MBO1328787.1"/>
    </source>
</evidence>
<comment type="similarity">
    <text evidence="1">Belongs to the FrmR/RcnR family.</text>
</comment>
<feature type="compositionally biased region" description="Polar residues" evidence="2">
    <location>
        <begin position="19"/>
        <end position="31"/>
    </location>
</feature>
<proteinExistence type="inferred from homology"/>
<keyword evidence="4" id="KW-1185">Reference proteome</keyword>
<feature type="compositionally biased region" description="Low complexity" evidence="2">
    <location>
        <begin position="1"/>
        <end position="16"/>
    </location>
</feature>
<dbReference type="PANTHER" id="PTHR33677">
    <property type="entry name" value="TRANSCRIPTIONAL REPRESSOR FRMR-RELATED"/>
    <property type="match status" value="1"/>
</dbReference>